<dbReference type="GeneID" id="39846398"/>
<feature type="transmembrane region" description="Helical" evidence="1">
    <location>
        <begin position="124"/>
        <end position="144"/>
    </location>
</feature>
<accession>A0A4D6HA14</accession>
<evidence type="ECO:0000256" key="1">
    <source>
        <dbReference type="SAM" id="Phobius"/>
    </source>
</evidence>
<name>A0A4D6HA14_9EURY</name>
<dbReference type="KEGG" id="hsn:DV733_00980"/>
<dbReference type="RefSeq" id="WP_049993326.1">
    <property type="nucleotide sequence ID" value="NZ_CP031310.1"/>
</dbReference>
<feature type="transmembrane region" description="Helical" evidence="1">
    <location>
        <begin position="176"/>
        <end position="194"/>
    </location>
</feature>
<feature type="transmembrane region" description="Helical" evidence="1">
    <location>
        <begin position="67"/>
        <end position="89"/>
    </location>
</feature>
<dbReference type="AlphaFoldDB" id="A0A4D6HA14"/>
<dbReference type="Pfam" id="PF09997">
    <property type="entry name" value="DUF2238"/>
    <property type="match status" value="1"/>
</dbReference>
<proteinExistence type="predicted"/>
<feature type="transmembrane region" description="Helical" evidence="1">
    <location>
        <begin position="38"/>
        <end position="55"/>
    </location>
</feature>
<organism evidence="2 3">
    <name type="scientific">Halapricum salinum</name>
    <dbReference type="NCBI Taxonomy" id="1457250"/>
    <lineage>
        <taxon>Archaea</taxon>
        <taxon>Methanobacteriati</taxon>
        <taxon>Methanobacteriota</taxon>
        <taxon>Stenosarchaea group</taxon>
        <taxon>Halobacteria</taxon>
        <taxon>Halobacteriales</taxon>
        <taxon>Haloarculaceae</taxon>
        <taxon>Halapricum</taxon>
    </lineage>
</organism>
<dbReference type="STRING" id="1457250.GCA_000755225_02489"/>
<keyword evidence="3" id="KW-1185">Reference proteome</keyword>
<sequence>MRLLPRPTPTNQQRLTRLMQLSLVAMVAYGLVADQPKAITNGVIALFVTFLPAVLERNYELPIDPWLGLWITAAVFLHTLGSSGLYTQIGWWDHVTHAVSASLVAGVGYTAARAIDLHDDRIAIPTRFAFVYIFVIVLAFGVIWELFEFALDVIADATGATMPLAQRGLDDTVRDLMFNSLGALLVALFGQAHLTGFADVVREQLLEGE</sequence>
<dbReference type="Proteomes" id="UP000296706">
    <property type="component" value="Chromosome"/>
</dbReference>
<reference evidence="2 3" key="1">
    <citation type="journal article" date="2019" name="Nat. Commun.">
        <title>A new type of DNA phosphorothioation-based antiviral system in archaea.</title>
        <authorList>
            <person name="Xiong L."/>
            <person name="Liu S."/>
            <person name="Chen S."/>
            <person name="Xiao Y."/>
            <person name="Zhu B."/>
            <person name="Gao Y."/>
            <person name="Zhang Y."/>
            <person name="Chen B."/>
            <person name="Luo J."/>
            <person name="Deng Z."/>
            <person name="Chen X."/>
            <person name="Wang L."/>
            <person name="Chen S."/>
        </authorList>
    </citation>
    <scope>NUCLEOTIDE SEQUENCE [LARGE SCALE GENOMIC DNA]</scope>
    <source>
        <strain evidence="2 3">CBA1105</strain>
    </source>
</reference>
<keyword evidence="1" id="KW-0472">Membrane</keyword>
<feature type="transmembrane region" description="Helical" evidence="1">
    <location>
        <begin position="15"/>
        <end position="32"/>
    </location>
</feature>
<gene>
    <name evidence="2" type="ORF">DV733_00980</name>
</gene>
<dbReference type="InterPro" id="IPR014509">
    <property type="entry name" value="YjdF-like"/>
</dbReference>
<evidence type="ECO:0008006" key="4">
    <source>
        <dbReference type="Google" id="ProtNLM"/>
    </source>
</evidence>
<evidence type="ECO:0000313" key="2">
    <source>
        <dbReference type="EMBL" id="QCC49882.1"/>
    </source>
</evidence>
<evidence type="ECO:0000313" key="3">
    <source>
        <dbReference type="Proteomes" id="UP000296706"/>
    </source>
</evidence>
<dbReference type="OrthoDB" id="313603at2157"/>
<keyword evidence="1" id="KW-0812">Transmembrane</keyword>
<dbReference type="EMBL" id="CP031310">
    <property type="protein sequence ID" value="QCC49882.1"/>
    <property type="molecule type" value="Genomic_DNA"/>
</dbReference>
<keyword evidence="1" id="KW-1133">Transmembrane helix</keyword>
<protein>
    <recommendedName>
        <fullName evidence="4">DUF2238 domain-containing protein</fullName>
    </recommendedName>
</protein>